<keyword evidence="10" id="KW-1185">Reference proteome</keyword>
<accession>A0ABU0R5T0</accession>
<evidence type="ECO:0000313" key="10">
    <source>
        <dbReference type="Proteomes" id="UP001239083"/>
    </source>
</evidence>
<evidence type="ECO:0000259" key="8">
    <source>
        <dbReference type="PROSITE" id="PS50928"/>
    </source>
</evidence>
<keyword evidence="4 7" id="KW-0812">Transmembrane</keyword>
<feature type="transmembrane region" description="Helical" evidence="7">
    <location>
        <begin position="46"/>
        <end position="72"/>
    </location>
</feature>
<evidence type="ECO:0000313" key="9">
    <source>
        <dbReference type="EMBL" id="MDQ0893430.1"/>
    </source>
</evidence>
<dbReference type="PANTHER" id="PTHR30193">
    <property type="entry name" value="ABC TRANSPORTER PERMEASE PROTEIN"/>
    <property type="match status" value="1"/>
</dbReference>
<sequence>MSSQTPVGSETRVGASVVEAPTAASVARSSHRPGQSPTRPKRFTPWLFLLPYLLLFTVFVIVPSVFGIWISLHEWDYTLPNKPFVGAENYTDLFDPGSVNAGSFWTSMRATGIFTLFSVPLLLVLPLLVALLMNRRFPGRNFFRAVYFAPYVLGVAVVGLMWRYLLDNNIGLVNFYLGVFGLPDETAWTTSLPAAWVALVGVTVWWTLGFNSVIYLAALQDIPAELYEAAAVDGANSWQQFRHVTLPGLRPILTFVTINTLIASANMFGQSYIITQGAPGRETRTAIYQIAETGLRNFQMGDAAAMSYVLTLFLMMISVIVFWLFREKKEKPLTSGGTK</sequence>
<dbReference type="InterPro" id="IPR035906">
    <property type="entry name" value="MetI-like_sf"/>
</dbReference>
<keyword evidence="6 7" id="KW-0472">Membrane</keyword>
<name>A0ABU0R5T0_9MICO</name>
<dbReference type="CDD" id="cd06261">
    <property type="entry name" value="TM_PBP2"/>
    <property type="match status" value="1"/>
</dbReference>
<dbReference type="Proteomes" id="UP001239083">
    <property type="component" value="Unassembled WGS sequence"/>
</dbReference>
<evidence type="ECO:0000256" key="7">
    <source>
        <dbReference type="RuleBase" id="RU363032"/>
    </source>
</evidence>
<reference evidence="9 10" key="1">
    <citation type="submission" date="2023-07" db="EMBL/GenBank/DDBJ databases">
        <title>Comparative genomics of wheat-associated soil bacteria to identify genetic determinants of phenazine resistance.</title>
        <authorList>
            <person name="Mouncey N."/>
        </authorList>
    </citation>
    <scope>NUCLEOTIDE SEQUENCE [LARGE SCALE GENOMIC DNA]</scope>
    <source>
        <strain evidence="9 10">V3I3</strain>
    </source>
</reference>
<feature type="transmembrane region" description="Helical" evidence="7">
    <location>
        <begin position="145"/>
        <end position="165"/>
    </location>
</feature>
<feature type="transmembrane region" description="Helical" evidence="7">
    <location>
        <begin position="113"/>
        <end position="133"/>
    </location>
</feature>
<dbReference type="SUPFAM" id="SSF161098">
    <property type="entry name" value="MetI-like"/>
    <property type="match status" value="1"/>
</dbReference>
<comment type="caution">
    <text evidence="9">The sequence shown here is derived from an EMBL/GenBank/DDBJ whole genome shotgun (WGS) entry which is preliminary data.</text>
</comment>
<dbReference type="InterPro" id="IPR051393">
    <property type="entry name" value="ABC_transporter_permease"/>
</dbReference>
<organism evidence="9 10">
    <name type="scientific">Agromyces ramosus</name>
    <dbReference type="NCBI Taxonomy" id="33879"/>
    <lineage>
        <taxon>Bacteria</taxon>
        <taxon>Bacillati</taxon>
        <taxon>Actinomycetota</taxon>
        <taxon>Actinomycetes</taxon>
        <taxon>Micrococcales</taxon>
        <taxon>Microbacteriaceae</taxon>
        <taxon>Agromyces</taxon>
    </lineage>
</organism>
<protein>
    <submittedName>
        <fullName evidence="9">Multiple sugar transport system permease protein</fullName>
    </submittedName>
</protein>
<dbReference type="EMBL" id="JAUSYY010000001">
    <property type="protein sequence ID" value="MDQ0893430.1"/>
    <property type="molecule type" value="Genomic_DNA"/>
</dbReference>
<evidence type="ECO:0000256" key="5">
    <source>
        <dbReference type="ARBA" id="ARBA00022989"/>
    </source>
</evidence>
<evidence type="ECO:0000256" key="1">
    <source>
        <dbReference type="ARBA" id="ARBA00004651"/>
    </source>
</evidence>
<evidence type="ECO:0000256" key="6">
    <source>
        <dbReference type="ARBA" id="ARBA00023136"/>
    </source>
</evidence>
<keyword evidence="2 7" id="KW-0813">Transport</keyword>
<evidence type="ECO:0000256" key="2">
    <source>
        <dbReference type="ARBA" id="ARBA00022448"/>
    </source>
</evidence>
<dbReference type="InterPro" id="IPR000515">
    <property type="entry name" value="MetI-like"/>
</dbReference>
<feature type="domain" description="ABC transmembrane type-1" evidence="8">
    <location>
        <begin position="108"/>
        <end position="321"/>
    </location>
</feature>
<keyword evidence="5 7" id="KW-1133">Transmembrane helix</keyword>
<dbReference type="PANTHER" id="PTHR30193:SF37">
    <property type="entry name" value="INNER MEMBRANE ABC TRANSPORTER PERMEASE PROTEIN YCJO"/>
    <property type="match status" value="1"/>
</dbReference>
<evidence type="ECO:0000256" key="4">
    <source>
        <dbReference type="ARBA" id="ARBA00022692"/>
    </source>
</evidence>
<dbReference type="Pfam" id="PF00528">
    <property type="entry name" value="BPD_transp_1"/>
    <property type="match status" value="1"/>
</dbReference>
<proteinExistence type="inferred from homology"/>
<dbReference type="RefSeq" id="WP_307039850.1">
    <property type="nucleotide sequence ID" value="NZ_JAUSYY010000001.1"/>
</dbReference>
<gene>
    <name evidence="9" type="ORF">QFZ26_000985</name>
</gene>
<comment type="similarity">
    <text evidence="7">Belongs to the binding-protein-dependent transport system permease family.</text>
</comment>
<evidence type="ECO:0000256" key="3">
    <source>
        <dbReference type="ARBA" id="ARBA00022475"/>
    </source>
</evidence>
<comment type="subcellular location">
    <subcellularLocation>
        <location evidence="1 7">Cell membrane</location>
        <topology evidence="1 7">Multi-pass membrane protein</topology>
    </subcellularLocation>
</comment>
<dbReference type="PROSITE" id="PS50928">
    <property type="entry name" value="ABC_TM1"/>
    <property type="match status" value="1"/>
</dbReference>
<feature type="transmembrane region" description="Helical" evidence="7">
    <location>
        <begin position="252"/>
        <end position="274"/>
    </location>
</feature>
<feature type="transmembrane region" description="Helical" evidence="7">
    <location>
        <begin position="305"/>
        <end position="325"/>
    </location>
</feature>
<keyword evidence="9" id="KW-0762">Sugar transport</keyword>
<keyword evidence="3" id="KW-1003">Cell membrane</keyword>
<feature type="transmembrane region" description="Helical" evidence="7">
    <location>
        <begin position="194"/>
        <end position="218"/>
    </location>
</feature>
<dbReference type="Gene3D" id="1.10.3720.10">
    <property type="entry name" value="MetI-like"/>
    <property type="match status" value="1"/>
</dbReference>